<dbReference type="Gene3D" id="1.10.340.30">
    <property type="entry name" value="Hypothetical protein, domain 2"/>
    <property type="match status" value="1"/>
</dbReference>
<dbReference type="EMBL" id="FPHG01000044">
    <property type="protein sequence ID" value="SFV60646.1"/>
    <property type="molecule type" value="Genomic_DNA"/>
</dbReference>
<keyword evidence="4" id="KW-0234">DNA repair</keyword>
<keyword evidence="8" id="KW-0255">Endonuclease</keyword>
<feature type="domain" description="HhH-GPD" evidence="7">
    <location>
        <begin position="43"/>
        <end position="190"/>
    </location>
</feature>
<dbReference type="PIRSF" id="PIRSF001435">
    <property type="entry name" value="Nth"/>
    <property type="match status" value="1"/>
</dbReference>
<evidence type="ECO:0000256" key="6">
    <source>
        <dbReference type="ARBA" id="ARBA00023295"/>
    </source>
</evidence>
<dbReference type="InterPro" id="IPR023170">
    <property type="entry name" value="HhH_base_excis_C"/>
</dbReference>
<accession>A0A1W1C4E1</accession>
<evidence type="ECO:0000256" key="1">
    <source>
        <dbReference type="ARBA" id="ARBA00008343"/>
    </source>
</evidence>
<dbReference type="EC" id="4.2.99.18" evidence="8"/>
<keyword evidence="2" id="KW-0227">DNA damage</keyword>
<dbReference type="SUPFAM" id="SSF48150">
    <property type="entry name" value="DNA-glycosylase"/>
    <property type="match status" value="1"/>
</dbReference>
<dbReference type="AlphaFoldDB" id="A0A1W1C4E1"/>
<keyword evidence="5 8" id="KW-0456">Lyase</keyword>
<keyword evidence="3" id="KW-0378">Hydrolase</keyword>
<keyword evidence="6" id="KW-0326">Glycosidase</keyword>
<dbReference type="PANTHER" id="PTHR43286">
    <property type="entry name" value="ENDONUCLEASE III-LIKE PROTEIN 1"/>
    <property type="match status" value="1"/>
</dbReference>
<dbReference type="InterPro" id="IPR011257">
    <property type="entry name" value="DNA_glycosylase"/>
</dbReference>
<comment type="similarity">
    <text evidence="1">Belongs to the Nth/MutY family.</text>
</comment>
<dbReference type="GO" id="GO:0140078">
    <property type="term" value="F:class I DNA-(apurinic or apyrimidinic site) endonuclease activity"/>
    <property type="evidence" value="ECO:0007669"/>
    <property type="project" value="UniProtKB-EC"/>
</dbReference>
<organism evidence="8">
    <name type="scientific">hydrothermal vent metagenome</name>
    <dbReference type="NCBI Taxonomy" id="652676"/>
    <lineage>
        <taxon>unclassified sequences</taxon>
        <taxon>metagenomes</taxon>
        <taxon>ecological metagenomes</taxon>
    </lineage>
</organism>
<evidence type="ECO:0000256" key="2">
    <source>
        <dbReference type="ARBA" id="ARBA00022763"/>
    </source>
</evidence>
<dbReference type="PANTHER" id="PTHR43286:SF1">
    <property type="entry name" value="ENDONUCLEASE III-LIKE PROTEIN 1"/>
    <property type="match status" value="1"/>
</dbReference>
<dbReference type="GO" id="GO:0006289">
    <property type="term" value="P:nucleotide-excision repair"/>
    <property type="evidence" value="ECO:0007669"/>
    <property type="project" value="TreeGrafter"/>
</dbReference>
<evidence type="ECO:0000259" key="7">
    <source>
        <dbReference type="SMART" id="SM00478"/>
    </source>
</evidence>
<gene>
    <name evidence="8" type="ORF">MNB_SV-9-931</name>
</gene>
<dbReference type="CDD" id="cd00056">
    <property type="entry name" value="ENDO3c"/>
    <property type="match status" value="1"/>
</dbReference>
<dbReference type="InterPro" id="IPR003265">
    <property type="entry name" value="HhH-GPD_domain"/>
</dbReference>
<sequence length="217" mass="24558">MTIEVFIEVLDILKDKIPDNSPSNILKNSFNRTPYTILMATLLSLRTKDEITASVCSKLFMIANTPLDILNMPIDKLEDIIKPTGMYHKKAQTLKDVSKELIDRFDSKVPSTKEELLSLKGVGIKTANIALNNAFNIPTIAVDTHVHRVLNLLEVVNTKNEKDTLKILEENIPEKYWSILNFTIVSFGQTICLPQNPKCNVCPIYNYNPAIISCYKF</sequence>
<dbReference type="GO" id="GO:0006285">
    <property type="term" value="P:base-excision repair, AP site formation"/>
    <property type="evidence" value="ECO:0007669"/>
    <property type="project" value="TreeGrafter"/>
</dbReference>
<dbReference type="GO" id="GO:0000703">
    <property type="term" value="F:oxidized pyrimidine nucleobase lesion DNA N-glycosylase activity"/>
    <property type="evidence" value="ECO:0007669"/>
    <property type="project" value="TreeGrafter"/>
</dbReference>
<dbReference type="Gene3D" id="1.10.1670.10">
    <property type="entry name" value="Helix-hairpin-Helix base-excision DNA repair enzymes (C-terminal)"/>
    <property type="match status" value="1"/>
</dbReference>
<evidence type="ECO:0000256" key="5">
    <source>
        <dbReference type="ARBA" id="ARBA00023239"/>
    </source>
</evidence>
<dbReference type="FunFam" id="1.10.340.30:FF:000001">
    <property type="entry name" value="Endonuclease III"/>
    <property type="match status" value="1"/>
</dbReference>
<protein>
    <submittedName>
        <fullName evidence="8">Endonuclease III</fullName>
        <ecNumber evidence="8">4.2.99.18</ecNumber>
    </submittedName>
</protein>
<evidence type="ECO:0000313" key="8">
    <source>
        <dbReference type="EMBL" id="SFV60646.1"/>
    </source>
</evidence>
<keyword evidence="8" id="KW-0540">Nuclease</keyword>
<reference evidence="8" key="1">
    <citation type="submission" date="2016-10" db="EMBL/GenBank/DDBJ databases">
        <authorList>
            <person name="de Groot N.N."/>
        </authorList>
    </citation>
    <scope>NUCLEOTIDE SEQUENCE</scope>
</reference>
<evidence type="ECO:0000256" key="3">
    <source>
        <dbReference type="ARBA" id="ARBA00022801"/>
    </source>
</evidence>
<dbReference type="Pfam" id="PF00730">
    <property type="entry name" value="HhH-GPD"/>
    <property type="match status" value="1"/>
</dbReference>
<proteinExistence type="inferred from homology"/>
<dbReference type="SMART" id="SM00478">
    <property type="entry name" value="ENDO3c"/>
    <property type="match status" value="1"/>
</dbReference>
<evidence type="ECO:0000256" key="4">
    <source>
        <dbReference type="ARBA" id="ARBA00023204"/>
    </source>
</evidence>
<name>A0A1W1C4E1_9ZZZZ</name>